<dbReference type="InterPro" id="IPR007630">
    <property type="entry name" value="RNA_pol_sigma70_r4"/>
</dbReference>
<dbReference type="Gene3D" id="1.10.10.10">
    <property type="entry name" value="Winged helix-like DNA-binding domain superfamily/Winged helix DNA-binding domain"/>
    <property type="match status" value="1"/>
</dbReference>
<evidence type="ECO:0000313" key="3">
    <source>
        <dbReference type="Proteomes" id="UP000011728"/>
    </source>
</evidence>
<keyword evidence="2" id="KW-0804">Transcription</keyword>
<sequence length="301" mass="35577">MRNKQYEVDYSKDYQRVHDLVYEYKNGSMDAADKLLESFAKFLSNYAVLIKYGKYNLNYYSVRSFIKLFVEDPKDRKLLNSHFYNQYAGKNVVFSTINTIMNIFHESSSEDIKQDLKIIFFNMCQKYKDVRPSFHTYIDKNFHYYAYRYWEKTIRDPIGRGSSVSISTPIKSIKFVEDTNLTFADILEDVQSKVENDYTLNKITVYYDIKTSSIPVAYGEENSDTYNNTFLNTNWINGITCSTAFKILTPLERKIIKLWYIDNLTDKEIGDKFGICRGSINKRRNIAKTKIGEYLKYRKVE</sequence>
<dbReference type="Pfam" id="PF04545">
    <property type="entry name" value="Sigma70_r4"/>
    <property type="match status" value="1"/>
</dbReference>
<organism evidence="2 3">
    <name type="scientific">Clostridium saccharoperbutylacetonicum N1-4(HMT)</name>
    <dbReference type="NCBI Taxonomy" id="931276"/>
    <lineage>
        <taxon>Bacteria</taxon>
        <taxon>Bacillati</taxon>
        <taxon>Bacillota</taxon>
        <taxon>Clostridia</taxon>
        <taxon>Eubacteriales</taxon>
        <taxon>Clostridiaceae</taxon>
        <taxon>Clostridium</taxon>
    </lineage>
</organism>
<protein>
    <submittedName>
        <fullName evidence="2">DNA-directed RNA polymerase sigma24 subunit</fullName>
    </submittedName>
</protein>
<evidence type="ECO:0000313" key="2">
    <source>
        <dbReference type="EMBL" id="AGF59638.1"/>
    </source>
</evidence>
<dbReference type="GO" id="GO:0000428">
    <property type="term" value="C:DNA-directed RNA polymerase complex"/>
    <property type="evidence" value="ECO:0007669"/>
    <property type="project" value="UniProtKB-KW"/>
</dbReference>
<accession>M1MU66</accession>
<dbReference type="GO" id="GO:0003700">
    <property type="term" value="F:DNA-binding transcription factor activity"/>
    <property type="evidence" value="ECO:0007669"/>
    <property type="project" value="InterPro"/>
</dbReference>
<proteinExistence type="predicted"/>
<evidence type="ECO:0000259" key="1">
    <source>
        <dbReference type="Pfam" id="PF04545"/>
    </source>
</evidence>
<keyword evidence="2" id="KW-0614">Plasmid</keyword>
<dbReference type="PATRIC" id="fig|931276.5.peg.5964"/>
<keyword evidence="2" id="KW-0240">DNA-directed RNA polymerase</keyword>
<dbReference type="InterPro" id="IPR013324">
    <property type="entry name" value="RNA_pol_sigma_r3/r4-like"/>
</dbReference>
<dbReference type="Proteomes" id="UP000011728">
    <property type="component" value="Plasmid Csp_135p"/>
</dbReference>
<geneLocation type="plasmid" evidence="2 3">
    <name>Csp_135p</name>
</geneLocation>
<dbReference type="OrthoDB" id="1937719at2"/>
<keyword evidence="3" id="KW-1185">Reference proteome</keyword>
<dbReference type="RefSeq" id="WP_015395945.1">
    <property type="nucleotide sequence ID" value="NC_020292.1"/>
</dbReference>
<dbReference type="GO" id="GO:0006352">
    <property type="term" value="P:DNA-templated transcription initiation"/>
    <property type="evidence" value="ECO:0007669"/>
    <property type="project" value="InterPro"/>
</dbReference>
<name>M1MU66_9CLOT</name>
<dbReference type="KEGG" id="csr:Cspa_135p00780"/>
<dbReference type="EMBL" id="CP004122">
    <property type="protein sequence ID" value="AGF59638.1"/>
    <property type="molecule type" value="Genomic_DNA"/>
</dbReference>
<gene>
    <name evidence="2" type="ORF">Cspa_135p00780</name>
</gene>
<dbReference type="AlphaFoldDB" id="M1MU66"/>
<feature type="domain" description="RNA polymerase sigma-70 region 4" evidence="1">
    <location>
        <begin position="245"/>
        <end position="283"/>
    </location>
</feature>
<dbReference type="InterPro" id="IPR036388">
    <property type="entry name" value="WH-like_DNA-bd_sf"/>
</dbReference>
<reference evidence="2 3" key="1">
    <citation type="submission" date="2013-02" db="EMBL/GenBank/DDBJ databases">
        <title>Genome sequence of Clostridium saccharoperbutylacetonicum N1-4(HMT).</title>
        <authorList>
            <person name="Poehlein A."/>
            <person name="Daniel R."/>
        </authorList>
    </citation>
    <scope>NUCLEOTIDE SEQUENCE [LARGE SCALE GENOMIC DNA]</scope>
    <source>
        <strain evidence="3">N1-4(HMT)</strain>
        <plasmid evidence="3">Plasmid Csp_135p</plasmid>
    </source>
</reference>
<dbReference type="SUPFAM" id="SSF88659">
    <property type="entry name" value="Sigma3 and sigma4 domains of RNA polymerase sigma factors"/>
    <property type="match status" value="1"/>
</dbReference>
<dbReference type="HOGENOM" id="CLU_996382_0_0_9"/>